<accession>A0ABS6YD40</accession>
<evidence type="ECO:0000259" key="1">
    <source>
        <dbReference type="Pfam" id="PF02872"/>
    </source>
</evidence>
<gene>
    <name evidence="2" type="ORF">KZO38_02595</name>
</gene>
<dbReference type="PANTHER" id="PTHR11575">
    <property type="entry name" value="5'-NUCLEOTIDASE-RELATED"/>
    <property type="match status" value="1"/>
</dbReference>
<reference evidence="2 3" key="1">
    <citation type="submission" date="2021-07" db="EMBL/GenBank/DDBJ databases">
        <title>Genomic diversity and antimicrobial resistance of Prevotella spp. isolated from chronic lung disease airways.</title>
        <authorList>
            <person name="Webb K.A."/>
            <person name="Olagoke O.S."/>
            <person name="Baird T."/>
            <person name="Neill J."/>
            <person name="Pham A."/>
            <person name="Wells T.J."/>
            <person name="Ramsay K.A."/>
            <person name="Bell S.C."/>
            <person name="Sarovich D.S."/>
            <person name="Price E.P."/>
        </authorList>
    </citation>
    <scope>NUCLEOTIDE SEQUENCE [LARGE SCALE GENOMIC DNA]</scope>
    <source>
        <strain evidence="2 3">SCHI0011.S.12</strain>
    </source>
</reference>
<evidence type="ECO:0000313" key="3">
    <source>
        <dbReference type="Proteomes" id="UP000788426"/>
    </source>
</evidence>
<organism evidence="2 3">
    <name type="scientific">Hoylesella nanceiensis</name>
    <dbReference type="NCBI Taxonomy" id="425941"/>
    <lineage>
        <taxon>Bacteria</taxon>
        <taxon>Pseudomonadati</taxon>
        <taxon>Bacteroidota</taxon>
        <taxon>Bacteroidia</taxon>
        <taxon>Bacteroidales</taxon>
        <taxon>Prevotellaceae</taxon>
        <taxon>Hoylesella</taxon>
    </lineage>
</organism>
<proteinExistence type="predicted"/>
<dbReference type="EMBL" id="JAHXCT010000002">
    <property type="protein sequence ID" value="MBW4768648.1"/>
    <property type="molecule type" value="Genomic_DNA"/>
</dbReference>
<dbReference type="RefSeq" id="WP_219479594.1">
    <property type="nucleotide sequence ID" value="NZ_JAHXCT010000002.1"/>
</dbReference>
<dbReference type="PANTHER" id="PTHR11575:SF24">
    <property type="entry name" value="5'-NUCLEOTIDASE"/>
    <property type="match status" value="1"/>
</dbReference>
<feature type="domain" description="5'-Nucleotidase C-terminal" evidence="1">
    <location>
        <begin position="76"/>
        <end position="210"/>
    </location>
</feature>
<protein>
    <submittedName>
        <fullName evidence="2">5'-nucleotidase C-terminal domain-containing protein</fullName>
    </submittedName>
</protein>
<dbReference type="Proteomes" id="UP000788426">
    <property type="component" value="Unassembled WGS sequence"/>
</dbReference>
<evidence type="ECO:0000313" key="2">
    <source>
        <dbReference type="EMBL" id="MBW4768648.1"/>
    </source>
</evidence>
<name>A0ABS6YD40_9BACT</name>
<dbReference type="InterPro" id="IPR006179">
    <property type="entry name" value="5_nucleotidase/apyrase"/>
</dbReference>
<dbReference type="InterPro" id="IPR008334">
    <property type="entry name" value="5'-Nucleotdase_C"/>
</dbReference>
<keyword evidence="3" id="KW-1185">Reference proteome</keyword>
<comment type="caution">
    <text evidence="2">The sequence shown here is derived from an EMBL/GenBank/DDBJ whole genome shotgun (WGS) entry which is preliminary data.</text>
</comment>
<sequence length="255" mass="28138">MNTKHIISSCFLSAILCASCSSGYHLSNITRDRILIDNRYDASPDADANKFMEPFKHRVDSIMAPIVGTTSMPLASYRPESPLSNLLSDILVWGAKPYQQQVDFAVYNIGGIRAAFAKGDITVGDVVDVAPFENKICFLTLSGEKVMELFKQIASTGGEGVSGSVHLEITKQGELKKALINNQPIDPNKQYRITTLDYLAQGNDKLEAFKSKTNVLSPQDYHSNVRFIIMDYFREAAKQGQKVGAKVEGRITILP</sequence>
<dbReference type="Pfam" id="PF02872">
    <property type="entry name" value="5_nucleotid_C"/>
    <property type="match status" value="1"/>
</dbReference>